<evidence type="ECO:0000256" key="6">
    <source>
        <dbReference type="ARBA" id="ARBA00023157"/>
    </source>
</evidence>
<sequence>MTQVLLPVLSGAGLAADDPTYRRTDPVTGQQLQCKSCPPGTRLGAHCTSSRETDCVACGPGLFTKFWNYIPNCLRCGACSDHQRVVRPCNGTVNTVCECEAGFFWDEHFCRRHSECKPGHGVKASGTPHRDTVCKLCADGHFTDIRKTHAACVTHSACKTDEQLVLPGSRWHDNVCATCDQVTQKGTGTHISQTTTQITIAMAQTTTLRTIVTAQTSTLITIATAQTTTLITIVTAQTSTLITIVTAHTSTLITIAP</sequence>
<feature type="disulfide bond" evidence="8">
    <location>
        <begin position="79"/>
        <end position="97"/>
    </location>
</feature>
<dbReference type="InterPro" id="IPR052459">
    <property type="entry name" value="TNFRSF_decoy_receptor"/>
</dbReference>
<keyword evidence="5" id="KW-0677">Repeat</keyword>
<evidence type="ECO:0000256" key="4">
    <source>
        <dbReference type="ARBA" id="ARBA00022729"/>
    </source>
</evidence>
<keyword evidence="3" id="KW-0053">Apoptosis</keyword>
<name>A0A671L972_9TELE</name>
<feature type="repeat" description="TNFR-Cys" evidence="8">
    <location>
        <begin position="57"/>
        <end position="97"/>
    </location>
</feature>
<comment type="subcellular location">
    <subcellularLocation>
        <location evidence="1">Secreted</location>
    </subcellularLocation>
</comment>
<dbReference type="PANTHER" id="PTHR23097">
    <property type="entry name" value="TUMOR NECROSIS FACTOR RECEPTOR SUPERFAMILY MEMBER"/>
    <property type="match status" value="1"/>
</dbReference>
<dbReference type="GO" id="GO:0005576">
    <property type="term" value="C:extracellular region"/>
    <property type="evidence" value="ECO:0007669"/>
    <property type="project" value="UniProtKB-SubCell"/>
</dbReference>
<feature type="domain" description="TNFR-Cys" evidence="9">
    <location>
        <begin position="57"/>
        <end position="97"/>
    </location>
</feature>
<dbReference type="InterPro" id="IPR001368">
    <property type="entry name" value="TNFR/NGFR_Cys_rich_reg"/>
</dbReference>
<evidence type="ECO:0000256" key="5">
    <source>
        <dbReference type="ARBA" id="ARBA00022737"/>
    </source>
</evidence>
<reference evidence="10" key="1">
    <citation type="submission" date="2025-08" db="UniProtKB">
        <authorList>
            <consortium name="Ensembl"/>
        </authorList>
    </citation>
    <scope>IDENTIFICATION</scope>
</reference>
<protein>
    <submittedName>
        <fullName evidence="10">Tumor necrosis factor receptor superfamily member 11B-like</fullName>
    </submittedName>
</protein>
<dbReference type="Gene3D" id="2.10.50.10">
    <property type="entry name" value="Tumor Necrosis Factor Receptor, subunit A, domain 2"/>
    <property type="match status" value="3"/>
</dbReference>
<dbReference type="AlphaFoldDB" id="A0A671L972"/>
<dbReference type="Ensembl" id="ENSSANT00000017949.1">
    <property type="protein sequence ID" value="ENSSANP00000016810.1"/>
    <property type="gene ID" value="ENSSANG00000008874.1"/>
</dbReference>
<evidence type="ECO:0000256" key="3">
    <source>
        <dbReference type="ARBA" id="ARBA00022703"/>
    </source>
</evidence>
<dbReference type="Pfam" id="PF00020">
    <property type="entry name" value="TNFR_c6"/>
    <property type="match status" value="3"/>
</dbReference>
<evidence type="ECO:0000313" key="11">
    <source>
        <dbReference type="Proteomes" id="UP000472260"/>
    </source>
</evidence>
<dbReference type="PANTHER" id="PTHR23097:SF181">
    <property type="entry name" value="CASPASE-8-LIKE"/>
    <property type="match status" value="1"/>
</dbReference>
<gene>
    <name evidence="10" type="primary">LOC107701900</name>
</gene>
<evidence type="ECO:0000256" key="2">
    <source>
        <dbReference type="ARBA" id="ARBA00022525"/>
    </source>
</evidence>
<dbReference type="PROSITE" id="PS00652">
    <property type="entry name" value="TNFR_NGFR_1"/>
    <property type="match status" value="1"/>
</dbReference>
<dbReference type="SMART" id="SM00208">
    <property type="entry name" value="TNFR"/>
    <property type="match status" value="4"/>
</dbReference>
<evidence type="ECO:0000313" key="10">
    <source>
        <dbReference type="Ensembl" id="ENSSANP00000016810.1"/>
    </source>
</evidence>
<keyword evidence="4" id="KW-0732">Signal</keyword>
<dbReference type="SUPFAM" id="SSF57586">
    <property type="entry name" value="TNF receptor-like"/>
    <property type="match status" value="2"/>
</dbReference>
<dbReference type="Proteomes" id="UP000472260">
    <property type="component" value="Unassembled WGS sequence"/>
</dbReference>
<evidence type="ECO:0000259" key="9">
    <source>
        <dbReference type="PROSITE" id="PS50050"/>
    </source>
</evidence>
<feature type="disulfide bond" evidence="8">
    <location>
        <begin position="58"/>
        <end position="73"/>
    </location>
</feature>
<dbReference type="FunFam" id="2.10.50.10:FF:000134">
    <property type="entry name" value="Tumor necrosis factor receptor superfamily, member 11b"/>
    <property type="match status" value="1"/>
</dbReference>
<keyword evidence="2" id="KW-0964">Secreted</keyword>
<dbReference type="GO" id="GO:0006915">
    <property type="term" value="P:apoptotic process"/>
    <property type="evidence" value="ECO:0007669"/>
    <property type="project" value="UniProtKB-KW"/>
</dbReference>
<feature type="disulfide bond" evidence="8">
    <location>
        <begin position="76"/>
        <end position="89"/>
    </location>
</feature>
<accession>A0A671L972</accession>
<keyword evidence="6 8" id="KW-1015">Disulfide bond</keyword>
<keyword evidence="7" id="KW-0325">Glycoprotein</keyword>
<keyword evidence="11" id="KW-1185">Reference proteome</keyword>
<dbReference type="PROSITE" id="PS50050">
    <property type="entry name" value="TNFR_NGFR_2"/>
    <property type="match status" value="1"/>
</dbReference>
<organism evidence="10 11">
    <name type="scientific">Sinocyclocheilus anshuiensis</name>
    <dbReference type="NCBI Taxonomy" id="1608454"/>
    <lineage>
        <taxon>Eukaryota</taxon>
        <taxon>Metazoa</taxon>
        <taxon>Chordata</taxon>
        <taxon>Craniata</taxon>
        <taxon>Vertebrata</taxon>
        <taxon>Euteleostomi</taxon>
        <taxon>Actinopterygii</taxon>
        <taxon>Neopterygii</taxon>
        <taxon>Teleostei</taxon>
        <taxon>Ostariophysi</taxon>
        <taxon>Cypriniformes</taxon>
        <taxon>Cyprinidae</taxon>
        <taxon>Cyprininae</taxon>
        <taxon>Sinocyclocheilus</taxon>
    </lineage>
</organism>
<proteinExistence type="predicted"/>
<evidence type="ECO:0000256" key="7">
    <source>
        <dbReference type="ARBA" id="ARBA00023180"/>
    </source>
</evidence>
<evidence type="ECO:0000256" key="1">
    <source>
        <dbReference type="ARBA" id="ARBA00004613"/>
    </source>
</evidence>
<evidence type="ECO:0000256" key="8">
    <source>
        <dbReference type="PROSITE-ProRule" id="PRU00206"/>
    </source>
</evidence>
<reference evidence="10" key="2">
    <citation type="submission" date="2025-09" db="UniProtKB">
        <authorList>
            <consortium name="Ensembl"/>
        </authorList>
    </citation>
    <scope>IDENTIFICATION</scope>
</reference>